<feature type="compositionally biased region" description="Acidic residues" evidence="1">
    <location>
        <begin position="58"/>
        <end position="67"/>
    </location>
</feature>
<proteinExistence type="predicted"/>
<accession>V4RJX3</accession>
<evidence type="ECO:0000256" key="1">
    <source>
        <dbReference type="SAM" id="MobiDB-lite"/>
    </source>
</evidence>
<protein>
    <submittedName>
        <fullName evidence="2">Uncharacterized protein</fullName>
    </submittedName>
</protein>
<dbReference type="PATRIC" id="fig|631454.5.peg.1449"/>
<dbReference type="AlphaFoldDB" id="V4RJX3"/>
<evidence type="ECO:0000313" key="3">
    <source>
        <dbReference type="Proteomes" id="UP000017819"/>
    </source>
</evidence>
<dbReference type="EMBL" id="AWXZ01000018">
    <property type="protein sequence ID" value="ESR25634.1"/>
    <property type="molecule type" value="Genomic_DNA"/>
</dbReference>
<comment type="caution">
    <text evidence="2">The sequence shown here is derived from an EMBL/GenBank/DDBJ whole genome shotgun (WGS) entry which is preliminary data.</text>
</comment>
<evidence type="ECO:0000313" key="2">
    <source>
        <dbReference type="EMBL" id="ESR25634.1"/>
    </source>
</evidence>
<sequence>MENEMMNFRNTALAGSMIVVLGLAACGEDDQTAEAPTENEQVVVEESTTDAPATEEMAATDEPELAEETATAEAPAVEEETVAVENTAPAAGQEQTAAGGTTGGQTDVATMEPQSDGAGSDALAELEGRWAESEEQCGTTEIAFAQDAITLPEGMCEIQSTEVGDGTLNLQVACGGDAGTQDWTVESAQGDASADEITLDRAAGGTIDLVRCEG</sequence>
<name>V4RJX3_9HYPH</name>
<organism evidence="2 3">
    <name type="scientific">Lutibaculum baratangense AMV1</name>
    <dbReference type="NCBI Taxonomy" id="631454"/>
    <lineage>
        <taxon>Bacteria</taxon>
        <taxon>Pseudomonadati</taxon>
        <taxon>Pseudomonadota</taxon>
        <taxon>Alphaproteobacteria</taxon>
        <taxon>Hyphomicrobiales</taxon>
        <taxon>Tepidamorphaceae</taxon>
        <taxon>Lutibaculum</taxon>
    </lineage>
</organism>
<feature type="region of interest" description="Disordered" evidence="1">
    <location>
        <begin position="31"/>
        <end position="120"/>
    </location>
</feature>
<dbReference type="Proteomes" id="UP000017819">
    <property type="component" value="Unassembled WGS sequence"/>
</dbReference>
<keyword evidence="3" id="KW-1185">Reference proteome</keyword>
<gene>
    <name evidence="2" type="ORF">N177_1467</name>
</gene>
<feature type="compositionally biased region" description="Low complexity" evidence="1">
    <location>
        <begin position="83"/>
        <end position="99"/>
    </location>
</feature>
<reference evidence="2 3" key="1">
    <citation type="journal article" date="2014" name="Genome Announc.">
        <title>Draft Genome Sequence of Lutibaculum baratangense Strain AMV1T, Isolated from a Mud Volcano in Andamans, India.</title>
        <authorList>
            <person name="Singh A."/>
            <person name="Sreenivas A."/>
            <person name="Sathyanarayana Reddy G."/>
            <person name="Pinnaka A.K."/>
            <person name="Shivaji S."/>
        </authorList>
    </citation>
    <scope>NUCLEOTIDE SEQUENCE [LARGE SCALE GENOMIC DNA]</scope>
    <source>
        <strain evidence="2 3">AMV1</strain>
    </source>
</reference>